<dbReference type="KEGG" id="cari:FNU76_21790"/>
<accession>A0A516SKV0</accession>
<dbReference type="AlphaFoldDB" id="A0A516SKV0"/>
<dbReference type="RefSeq" id="WP_144280152.1">
    <property type="nucleotide sequence ID" value="NZ_CP041730.1"/>
</dbReference>
<dbReference type="OrthoDB" id="9815414at2"/>
<proteinExistence type="predicted"/>
<dbReference type="Proteomes" id="UP000317550">
    <property type="component" value="Chromosome"/>
</dbReference>
<keyword evidence="2" id="KW-1185">Reference proteome</keyword>
<sequence length="111" mass="12325">MKRFFLYNEIKGTVPGLDAHHVGQKALLAKMIQGYDAARAPAILVPKVGHTIKGPNGIVSRAFADLTTPHDVLARDIKELRRVYSDMPNGQLQKLIEMNKEAFPGAFSKKR</sequence>
<protein>
    <submittedName>
        <fullName evidence="1">Uncharacterized protein</fullName>
    </submittedName>
</protein>
<name>A0A516SKV0_9NEIS</name>
<evidence type="ECO:0000313" key="2">
    <source>
        <dbReference type="Proteomes" id="UP000317550"/>
    </source>
</evidence>
<evidence type="ECO:0000313" key="1">
    <source>
        <dbReference type="EMBL" id="QDQ28769.1"/>
    </source>
</evidence>
<organism evidence="1 2">
    <name type="scientific">Chitinimonas arctica</name>
    <dbReference type="NCBI Taxonomy" id="2594795"/>
    <lineage>
        <taxon>Bacteria</taxon>
        <taxon>Pseudomonadati</taxon>
        <taxon>Pseudomonadota</taxon>
        <taxon>Betaproteobacteria</taxon>
        <taxon>Neisseriales</taxon>
        <taxon>Chitinibacteraceae</taxon>
        <taxon>Chitinimonas</taxon>
    </lineage>
</organism>
<reference evidence="2" key="1">
    <citation type="submission" date="2019-07" db="EMBL/GenBank/DDBJ databases">
        <title>Chitinimonas sp. nov., isolated from Ny-Alesund, arctica soil.</title>
        <authorList>
            <person name="Xu Q."/>
            <person name="Peng F."/>
        </authorList>
    </citation>
    <scope>NUCLEOTIDE SEQUENCE [LARGE SCALE GENOMIC DNA]</scope>
    <source>
        <strain evidence="2">R3-44</strain>
    </source>
</reference>
<dbReference type="EMBL" id="CP041730">
    <property type="protein sequence ID" value="QDQ28769.1"/>
    <property type="molecule type" value="Genomic_DNA"/>
</dbReference>
<gene>
    <name evidence="1" type="ORF">FNU76_21790</name>
</gene>